<sequence>MKENSLYDKKSIREITGKNPDWNEVAKDCVAFSNAQGGIIDYGIEDHSDEPPAEQTIDEDLPVTLTNKINGKTINVTVFAETLVHQNGGQYIRLHISRGHTVASTASGKYFLRIADNSTPITGDNITRLAAEKGYFRWEDQPSKWSWKDADPEKLQSLIYKLNSSERVSPFVKQKHKKELLDYYFLTEEESDRMTNLGVLFIGTQSQRGRLMNAPVVQCIKYDENGEKVRKYLWDDFSMTPEEIIENVWTEIPDWRETNEISEGLFRKEIPAYDKDVIRELVCNALVHRPYTMAGDIFINIHPNRIEVINPGTLPLGVTPKNILHKTVKRNEHFAYLCYALKLMEREGSGYDKMYEIQLTNGKQVPQVLESSDSVTAIVERRIISKEAIKVIRGAMQKADLKQKQIICLGLIAQHESISATNLIQILNLKDRDALSPWLDPLLEYDIVKAVGAHRAKEYRISSSVLKQSYYKGKTSLKRIEDYRIKELIVEDLKIYTCAPLKDIHQRIGNEIPYKKILAQMKSLTSENIVKEVGANRWVRYSLVKEP</sequence>
<dbReference type="PANTHER" id="PTHR30595">
    <property type="entry name" value="GLPR-RELATED TRANSCRIPTIONAL REPRESSOR"/>
    <property type="match status" value="1"/>
</dbReference>
<evidence type="ECO:0000259" key="1">
    <source>
        <dbReference type="Pfam" id="PF04326"/>
    </source>
</evidence>
<dbReference type="Gene3D" id="3.30.950.30">
    <property type="entry name" value="Schlafen, AAA domain"/>
    <property type="match status" value="1"/>
</dbReference>
<dbReference type="EMBL" id="JABKKE010000008">
    <property type="protein sequence ID" value="NPE13909.1"/>
    <property type="molecule type" value="Genomic_DNA"/>
</dbReference>
<dbReference type="PANTHER" id="PTHR30595:SF6">
    <property type="entry name" value="SCHLAFEN ALBA-2 DOMAIN-CONTAINING PROTEIN"/>
    <property type="match status" value="1"/>
</dbReference>
<dbReference type="Gene3D" id="3.30.565.60">
    <property type="match status" value="1"/>
</dbReference>
<dbReference type="InterPro" id="IPR007421">
    <property type="entry name" value="Schlafen_AlbA_2_dom"/>
</dbReference>
<keyword evidence="3" id="KW-1185">Reference proteome</keyword>
<organism evidence="2 3">
    <name type="scientific">Xylanibacter rodentium</name>
    <dbReference type="NCBI Taxonomy" id="2736289"/>
    <lineage>
        <taxon>Bacteria</taxon>
        <taxon>Pseudomonadati</taxon>
        <taxon>Bacteroidota</taxon>
        <taxon>Bacteroidia</taxon>
        <taxon>Bacteroidales</taxon>
        <taxon>Prevotellaceae</taxon>
        <taxon>Xylanibacter</taxon>
    </lineage>
</organism>
<gene>
    <name evidence="2" type="ORF">HPS55_06145</name>
</gene>
<keyword evidence="2" id="KW-0378">Hydrolase</keyword>
<keyword evidence="2" id="KW-0347">Helicase</keyword>
<dbReference type="GeneID" id="82157342"/>
<evidence type="ECO:0000313" key="2">
    <source>
        <dbReference type="EMBL" id="NPE13909.1"/>
    </source>
</evidence>
<protein>
    <submittedName>
        <fullName evidence="2">ATP-dependent DNA helicase</fullName>
    </submittedName>
</protein>
<comment type="caution">
    <text evidence="2">The sequence shown here is derived from an EMBL/GenBank/DDBJ whole genome shotgun (WGS) entry which is preliminary data.</text>
</comment>
<name>A0ABX2ATU8_9BACT</name>
<accession>A0ABX2ATU8</accession>
<dbReference type="Pfam" id="PF13749">
    <property type="entry name" value="HATPase_c_4"/>
    <property type="match status" value="1"/>
</dbReference>
<keyword evidence="2" id="KW-0547">Nucleotide-binding</keyword>
<dbReference type="GO" id="GO:0004386">
    <property type="term" value="F:helicase activity"/>
    <property type="evidence" value="ECO:0007669"/>
    <property type="project" value="UniProtKB-KW"/>
</dbReference>
<dbReference type="Pfam" id="PF04326">
    <property type="entry name" value="SLFN_AlbA_2"/>
    <property type="match status" value="1"/>
</dbReference>
<feature type="domain" description="Schlafen AlbA-2" evidence="1">
    <location>
        <begin position="17"/>
        <end position="121"/>
    </location>
</feature>
<proteinExistence type="predicted"/>
<evidence type="ECO:0000313" key="3">
    <source>
        <dbReference type="Proteomes" id="UP001193734"/>
    </source>
</evidence>
<dbReference type="InterPro" id="IPR038461">
    <property type="entry name" value="Schlafen_AlbA_2_dom_sf"/>
</dbReference>
<dbReference type="RefSeq" id="WP_172174711.1">
    <property type="nucleotide sequence ID" value="NZ_CASGIA010000005.1"/>
</dbReference>
<reference evidence="2 3" key="1">
    <citation type="submission" date="2020-05" db="EMBL/GenBank/DDBJ databases">
        <title>Distinct polysaccharide utilization as determinants for interspecies competition between intestinal Prevotella spp.</title>
        <authorList>
            <person name="Galvez E.J.C."/>
            <person name="Iljazovic A."/>
            <person name="Strowig T."/>
        </authorList>
    </citation>
    <scope>NUCLEOTIDE SEQUENCE [LARGE SCALE GENOMIC DNA]</scope>
    <source>
        <strain evidence="2 3">PROD</strain>
    </source>
</reference>
<keyword evidence="2" id="KW-0067">ATP-binding</keyword>
<dbReference type="InterPro" id="IPR038475">
    <property type="entry name" value="RecG_C_sf"/>
</dbReference>
<dbReference type="Proteomes" id="UP001193734">
    <property type="component" value="Unassembled WGS sequence"/>
</dbReference>